<organism evidence="2 3">
    <name type="scientific">Trypanosoma vivax (strain Y486)</name>
    <dbReference type="NCBI Taxonomy" id="1055687"/>
    <lineage>
        <taxon>Eukaryota</taxon>
        <taxon>Discoba</taxon>
        <taxon>Euglenozoa</taxon>
        <taxon>Kinetoplastea</taxon>
        <taxon>Metakinetoplastina</taxon>
        <taxon>Trypanosomatida</taxon>
        <taxon>Trypanosomatidae</taxon>
        <taxon>Trypanosoma</taxon>
        <taxon>Duttonella</taxon>
    </lineage>
</organism>
<dbReference type="AlphaFoldDB" id="F9WQP4"/>
<feature type="compositionally biased region" description="Basic residues" evidence="1">
    <location>
        <begin position="54"/>
        <end position="72"/>
    </location>
</feature>
<dbReference type="VEuPathDB" id="TriTrypDB:TvY486_0026080"/>
<proteinExistence type="predicted"/>
<keyword evidence="3" id="KW-1185">Reference proteome</keyword>
<gene>
    <name evidence="2" type="ORF">TvY486_0026080</name>
</gene>
<protein>
    <submittedName>
        <fullName evidence="2">Uncharacterized protein</fullName>
    </submittedName>
</protein>
<dbReference type="EMBL" id="CAEX01004329">
    <property type="protein sequence ID" value="CCD19875.1"/>
    <property type="molecule type" value="Genomic_DNA"/>
</dbReference>
<evidence type="ECO:0000256" key="1">
    <source>
        <dbReference type="SAM" id="MobiDB-lite"/>
    </source>
</evidence>
<evidence type="ECO:0000313" key="2">
    <source>
        <dbReference type="EMBL" id="CCD19875.1"/>
    </source>
</evidence>
<sequence>MATVGRGLSAFASPACFPADASRVRAARPPNANRHATASGSGAPKHPSQQCRNSKTRVRRSNSKPAHSSRHAAGHAWIWAFSQRRAALSGILYGAPVAHTSLHGVKRFLRAHLWLNGTSNTTSWLLRTRHLAVNIHGEQFC</sequence>
<evidence type="ECO:0000313" key="3">
    <source>
        <dbReference type="Proteomes" id="UP000009027"/>
    </source>
</evidence>
<reference evidence="2 3" key="1">
    <citation type="journal article" date="2012" name="Proc. Natl. Acad. Sci. U.S.A.">
        <title>Antigenic diversity is generated by distinct evolutionary mechanisms in African trypanosome species.</title>
        <authorList>
            <person name="Jackson A.P."/>
            <person name="Berry A."/>
            <person name="Aslett M."/>
            <person name="Allison H.C."/>
            <person name="Burton P."/>
            <person name="Vavrova-Anderson J."/>
            <person name="Brown R."/>
            <person name="Browne H."/>
            <person name="Corton N."/>
            <person name="Hauser H."/>
            <person name="Gamble J."/>
            <person name="Gilderthorp R."/>
            <person name="Marcello L."/>
            <person name="McQuillan J."/>
            <person name="Otto T.D."/>
            <person name="Quail M.A."/>
            <person name="Sanders M.J."/>
            <person name="van Tonder A."/>
            <person name="Ginger M.L."/>
            <person name="Field M.C."/>
            <person name="Barry J.D."/>
            <person name="Hertz-Fowler C."/>
            <person name="Berriman M."/>
        </authorList>
    </citation>
    <scope>NUCLEOTIDE SEQUENCE</scope>
    <source>
        <strain evidence="2 3">Y486</strain>
    </source>
</reference>
<accession>F9WQP4</accession>
<feature type="compositionally biased region" description="Low complexity" evidence="1">
    <location>
        <begin position="27"/>
        <end position="38"/>
    </location>
</feature>
<feature type="region of interest" description="Disordered" evidence="1">
    <location>
        <begin position="24"/>
        <end position="72"/>
    </location>
</feature>
<feature type="non-terminal residue" evidence="2">
    <location>
        <position position="141"/>
    </location>
</feature>
<dbReference type="Proteomes" id="UP000009027">
    <property type="component" value="Unassembled WGS sequence"/>
</dbReference>
<name>F9WQP4_TRYVY</name>